<dbReference type="InterPro" id="IPR058560">
    <property type="entry name" value="DNA_primase_C"/>
</dbReference>
<protein>
    <submittedName>
        <fullName evidence="10">DNA primase large subunit</fullName>
    </submittedName>
</protein>
<dbReference type="Gene3D" id="1.20.930.80">
    <property type="match status" value="1"/>
</dbReference>
<dbReference type="GO" id="GO:0006269">
    <property type="term" value="P:DNA replication, synthesis of primer"/>
    <property type="evidence" value="ECO:0007669"/>
    <property type="project" value="UniProtKB-KW"/>
</dbReference>
<dbReference type="EMBL" id="FO082275">
    <property type="protein sequence ID" value="CCO15940.1"/>
    <property type="molecule type" value="Genomic_DNA"/>
</dbReference>
<evidence type="ECO:0000259" key="9">
    <source>
        <dbReference type="Pfam" id="PF04104"/>
    </source>
</evidence>
<keyword evidence="7" id="KW-0411">Iron-sulfur</keyword>
<dbReference type="OrthoDB" id="421393at2759"/>
<organism evidence="10 11">
    <name type="scientific">Bathycoccus prasinos</name>
    <dbReference type="NCBI Taxonomy" id="41875"/>
    <lineage>
        <taxon>Eukaryota</taxon>
        <taxon>Viridiplantae</taxon>
        <taxon>Chlorophyta</taxon>
        <taxon>Mamiellophyceae</taxon>
        <taxon>Mamiellales</taxon>
        <taxon>Bathycoccaceae</taxon>
        <taxon>Bathycoccus</taxon>
    </lineage>
</organism>
<sequence>MKKTLTRSYVTVEELDALARERLATHYALETARFSFASEDVRNEIVLSLHHRSKSSSLSLSSSSFNGGENDEKDDVDGKNARENDEAFKRKDALSRKTLKIALCDSSRMMREWLKAREVDLFEERVRLNAVRGLPEEVDFEDGVLFDEEKEVKEHEEEEKERCYWFPFEKCRRLIRARKVTIMKRGQCLVRERLVPYVWFAAYEDYLEEDLERAFREKRFALANNAFDVGLKDVCDRLKVWRPDVDEEDGGEVHPLMALATKHLLERNKILMKNATAGNKKNLKYGGTENWGVVRRDSRRKKQRLGGGGGIMLEYEDENGKMKTYHSRKPSKELKRSLKVIKEGATGAHAKVFPPCMRDVMDELHVKKHLRHFKRYELNLFLKGIGLPLEEIFKVWRSAVFPHGAMGNYQNEHTYQLRHVFGLEGQMKEKFEHDCEKLIKTSQMEPHAAKCPFAMPLNQYRALNANDHRWKREISIDANQEIEMKVSRGDYKSACESYFSHKHKGEKMFNANVRYPTDFFDAGMEIEDWFRDAKEERLKQLNASKKENLEDESFQIEKEKNTTTLLAIKDDPDLMIESSSSDDDSDIDDGENNPNRFRGELIVSDSDD</sequence>
<dbReference type="Pfam" id="PF04104">
    <property type="entry name" value="DNA_primase_lrg"/>
    <property type="match status" value="1"/>
</dbReference>
<dbReference type="GO" id="GO:0005658">
    <property type="term" value="C:alpha DNA polymerase:primase complex"/>
    <property type="evidence" value="ECO:0007669"/>
    <property type="project" value="TreeGrafter"/>
</dbReference>
<dbReference type="RefSeq" id="XP_007513415.1">
    <property type="nucleotide sequence ID" value="XM_007513353.1"/>
</dbReference>
<dbReference type="Proteomes" id="UP000198341">
    <property type="component" value="Chromosome 4"/>
</dbReference>
<name>K8EU22_9CHLO</name>
<keyword evidence="11" id="KW-1185">Reference proteome</keyword>
<feature type="region of interest" description="Disordered" evidence="8">
    <location>
        <begin position="567"/>
        <end position="608"/>
    </location>
</feature>
<dbReference type="GO" id="GO:0046872">
    <property type="term" value="F:metal ion binding"/>
    <property type="evidence" value="ECO:0007669"/>
    <property type="project" value="UniProtKB-KW"/>
</dbReference>
<gene>
    <name evidence="10" type="ORF">Bathy04g01060</name>
</gene>
<dbReference type="KEGG" id="bpg:Bathy04g01060"/>
<dbReference type="InterPro" id="IPR007238">
    <property type="entry name" value="DNA_primase_lsu_euk/arc"/>
</dbReference>
<keyword evidence="2" id="KW-0004">4Fe-4S</keyword>
<dbReference type="AlphaFoldDB" id="K8EU22"/>
<feature type="compositionally biased region" description="Acidic residues" evidence="8">
    <location>
        <begin position="580"/>
        <end position="591"/>
    </location>
</feature>
<dbReference type="PANTHER" id="PTHR10537">
    <property type="entry name" value="DNA PRIMASE LARGE SUBUNIT"/>
    <property type="match status" value="1"/>
</dbReference>
<feature type="domain" description="DNA primase large subunit C-terminal" evidence="9">
    <location>
        <begin position="350"/>
        <end position="520"/>
    </location>
</feature>
<evidence type="ECO:0000256" key="3">
    <source>
        <dbReference type="ARBA" id="ARBA00022515"/>
    </source>
</evidence>
<reference evidence="10 11" key="1">
    <citation type="submission" date="2011-10" db="EMBL/GenBank/DDBJ databases">
        <authorList>
            <person name="Genoscope - CEA"/>
        </authorList>
    </citation>
    <scope>NUCLEOTIDE SEQUENCE [LARGE SCALE GENOMIC DNA]</scope>
    <source>
        <strain evidence="10 11">RCC 1105</strain>
    </source>
</reference>
<evidence type="ECO:0000256" key="2">
    <source>
        <dbReference type="ARBA" id="ARBA00022485"/>
    </source>
</evidence>
<keyword evidence="5" id="KW-0479">Metal-binding</keyword>
<evidence type="ECO:0000313" key="11">
    <source>
        <dbReference type="Proteomes" id="UP000198341"/>
    </source>
</evidence>
<evidence type="ECO:0000256" key="5">
    <source>
        <dbReference type="ARBA" id="ARBA00022723"/>
    </source>
</evidence>
<dbReference type="GO" id="GO:0006270">
    <property type="term" value="P:DNA replication initiation"/>
    <property type="evidence" value="ECO:0007669"/>
    <property type="project" value="TreeGrafter"/>
</dbReference>
<keyword evidence="3" id="KW-0639">Primosome</keyword>
<evidence type="ECO:0000256" key="7">
    <source>
        <dbReference type="ARBA" id="ARBA00023014"/>
    </source>
</evidence>
<dbReference type="GO" id="GO:0051539">
    <property type="term" value="F:4 iron, 4 sulfur cluster binding"/>
    <property type="evidence" value="ECO:0007669"/>
    <property type="project" value="UniProtKB-KW"/>
</dbReference>
<evidence type="ECO:0000256" key="6">
    <source>
        <dbReference type="ARBA" id="ARBA00023004"/>
    </source>
</evidence>
<accession>K8EU22</accession>
<dbReference type="GeneID" id="19016131"/>
<keyword evidence="4" id="KW-0235">DNA replication</keyword>
<dbReference type="PANTHER" id="PTHR10537:SF3">
    <property type="entry name" value="DNA PRIMASE LARGE SUBUNIT"/>
    <property type="match status" value="1"/>
</dbReference>
<comment type="cofactor">
    <cofactor evidence="1">
        <name>[4Fe-4S] cluster</name>
        <dbReference type="ChEBI" id="CHEBI:49883"/>
    </cofactor>
</comment>
<evidence type="ECO:0000256" key="8">
    <source>
        <dbReference type="SAM" id="MobiDB-lite"/>
    </source>
</evidence>
<dbReference type="eggNOG" id="KOG2267">
    <property type="taxonomic scope" value="Eukaryota"/>
</dbReference>
<keyword evidence="6" id="KW-0408">Iron</keyword>
<dbReference type="STRING" id="41875.K8EU22"/>
<evidence type="ECO:0000256" key="4">
    <source>
        <dbReference type="ARBA" id="ARBA00022705"/>
    </source>
</evidence>
<evidence type="ECO:0000256" key="1">
    <source>
        <dbReference type="ARBA" id="ARBA00001966"/>
    </source>
</evidence>
<feature type="region of interest" description="Disordered" evidence="8">
    <location>
        <begin position="57"/>
        <end position="84"/>
    </location>
</feature>
<evidence type="ECO:0000313" key="10">
    <source>
        <dbReference type="EMBL" id="CCO15940.1"/>
    </source>
</evidence>
<proteinExistence type="predicted"/>